<gene>
    <name evidence="2" type="ORF">BT96DRAFT_505977</name>
</gene>
<feature type="region of interest" description="Disordered" evidence="1">
    <location>
        <begin position="1"/>
        <end position="96"/>
    </location>
</feature>
<dbReference type="EMBL" id="ML769428">
    <property type="protein sequence ID" value="KAE9403159.1"/>
    <property type="molecule type" value="Genomic_DNA"/>
</dbReference>
<keyword evidence="3" id="KW-1185">Reference proteome</keyword>
<proteinExistence type="predicted"/>
<evidence type="ECO:0000313" key="2">
    <source>
        <dbReference type="EMBL" id="KAE9403159.1"/>
    </source>
</evidence>
<protein>
    <submittedName>
        <fullName evidence="2">Uncharacterized protein</fullName>
    </submittedName>
</protein>
<reference evidence="2" key="1">
    <citation type="journal article" date="2019" name="Environ. Microbiol.">
        <title>Fungal ecological strategies reflected in gene transcription - a case study of two litter decomposers.</title>
        <authorList>
            <person name="Barbi F."/>
            <person name="Kohler A."/>
            <person name="Barry K."/>
            <person name="Baskaran P."/>
            <person name="Daum C."/>
            <person name="Fauchery L."/>
            <person name="Ihrmark K."/>
            <person name="Kuo A."/>
            <person name="LaButti K."/>
            <person name="Lipzen A."/>
            <person name="Morin E."/>
            <person name="Grigoriev I.V."/>
            <person name="Henrissat B."/>
            <person name="Lindahl B."/>
            <person name="Martin F."/>
        </authorList>
    </citation>
    <scope>NUCLEOTIDE SEQUENCE</scope>
    <source>
        <strain evidence="2">JB14</strain>
    </source>
</reference>
<accession>A0A6A4HXB2</accession>
<dbReference type="OrthoDB" id="3193108at2759"/>
<evidence type="ECO:0000256" key="1">
    <source>
        <dbReference type="SAM" id="MobiDB-lite"/>
    </source>
</evidence>
<dbReference type="Proteomes" id="UP000799118">
    <property type="component" value="Unassembled WGS sequence"/>
</dbReference>
<organism evidence="2 3">
    <name type="scientific">Gymnopus androsaceus JB14</name>
    <dbReference type="NCBI Taxonomy" id="1447944"/>
    <lineage>
        <taxon>Eukaryota</taxon>
        <taxon>Fungi</taxon>
        <taxon>Dikarya</taxon>
        <taxon>Basidiomycota</taxon>
        <taxon>Agaricomycotina</taxon>
        <taxon>Agaricomycetes</taxon>
        <taxon>Agaricomycetidae</taxon>
        <taxon>Agaricales</taxon>
        <taxon>Marasmiineae</taxon>
        <taxon>Omphalotaceae</taxon>
        <taxon>Gymnopus</taxon>
    </lineage>
</organism>
<evidence type="ECO:0000313" key="3">
    <source>
        <dbReference type="Proteomes" id="UP000799118"/>
    </source>
</evidence>
<feature type="compositionally biased region" description="Polar residues" evidence="1">
    <location>
        <begin position="39"/>
        <end position="51"/>
    </location>
</feature>
<sequence>MGRSTTPFDDSSIPPRRGPMGHSTTPFDDSLLPPRRGPTGTTRQVWLSNLSAAVRNASPAASSSSLQDVTGPSSTMEPASASNPPLPPHPTRRSPYMNYESFTDAMLPELGGQFNIWFAALQNYIPTIDDGDLLVEGPDIDMVVSALWTEIVYLAGGRPPSTPDSIVIENFNASHFVIEGQRRIIRIGTPPSGNEMDNRAQGRGVWRSVFHLLEELILTHPQSSIWTMLEDDQVYTTRMLKPHLVPLTDDLMNYLQGVGLFIRISLLWRMPFLRLSPAFVYFLLSNNREAATAKTFLKATMPVLSGRLDTWPPPRVDPQNPYSPYDLSTTKDPLQLIMSVLDITPNEARNTADVVSLTQDLIQTAVWGVNEDLLETHTYTKYLRIGLDLDAYPSSAPQYRTSSSGTIFSSIFSIRRSLTGAGIDVGSFLQDLWQAHEIWERRFMAAMMRFLDRDIGHCEHFALAISGSRYLPRRSSLFKISFHLQGNAEVNFHTCFTKVEIRHTPGLHAMLDEQHLERSLNEDTPFDMWLKDVLTDVVTFNSA</sequence>
<name>A0A6A4HXB2_9AGAR</name>
<feature type="compositionally biased region" description="Polar residues" evidence="1">
    <location>
        <begin position="59"/>
        <end position="83"/>
    </location>
</feature>
<dbReference type="AlphaFoldDB" id="A0A6A4HXB2"/>